<dbReference type="GO" id="GO:0006974">
    <property type="term" value="P:DNA damage response"/>
    <property type="evidence" value="ECO:0007669"/>
    <property type="project" value="TreeGrafter"/>
</dbReference>
<dbReference type="SMART" id="SM00487">
    <property type="entry name" value="DEXDc"/>
    <property type="match status" value="1"/>
</dbReference>
<dbReference type="Gene3D" id="3.40.50.10810">
    <property type="entry name" value="Tandem AAA-ATPase domain"/>
    <property type="match status" value="1"/>
</dbReference>
<dbReference type="GO" id="GO:0005524">
    <property type="term" value="F:ATP binding"/>
    <property type="evidence" value="ECO:0007669"/>
    <property type="project" value="InterPro"/>
</dbReference>
<accession>A0AAJ5YSF6</accession>
<dbReference type="Pfam" id="PF13923">
    <property type="entry name" value="zf-C3HC4_2"/>
    <property type="match status" value="1"/>
</dbReference>
<keyword evidence="4" id="KW-0862">Zinc</keyword>
<dbReference type="PROSITE" id="PS50089">
    <property type="entry name" value="ZF_RING_2"/>
    <property type="match status" value="1"/>
</dbReference>
<dbReference type="GO" id="GO:0061630">
    <property type="term" value="F:ubiquitin protein ligase activity"/>
    <property type="evidence" value="ECO:0007669"/>
    <property type="project" value="UniProtKB-EC"/>
</dbReference>
<dbReference type="Pfam" id="PF00271">
    <property type="entry name" value="Helicase_C"/>
    <property type="match status" value="1"/>
</dbReference>
<evidence type="ECO:0000259" key="7">
    <source>
        <dbReference type="PROSITE" id="PS50089"/>
    </source>
</evidence>
<protein>
    <submittedName>
        <fullName evidence="9">RING-type E3 ubiquitin transferase</fullName>
        <ecNumber evidence="9">2.3.2.27</ecNumber>
    </submittedName>
</protein>
<dbReference type="SUPFAM" id="SSF52540">
    <property type="entry name" value="P-loop containing nucleoside triphosphate hydrolases"/>
    <property type="match status" value="2"/>
</dbReference>
<evidence type="ECO:0000313" key="9">
    <source>
        <dbReference type="EMBL" id="WFC97941.1"/>
    </source>
</evidence>
<keyword evidence="2" id="KW-0378">Hydrolase</keyword>
<dbReference type="SUPFAM" id="SSF57850">
    <property type="entry name" value="RING/U-box"/>
    <property type="match status" value="1"/>
</dbReference>
<dbReference type="Pfam" id="PF00176">
    <property type="entry name" value="SNF2-rel_dom"/>
    <property type="match status" value="1"/>
</dbReference>
<dbReference type="PANTHER" id="PTHR45865:SF1">
    <property type="entry name" value="E3 UBIQUITIN-PROTEIN LIGASE SHPRH"/>
    <property type="match status" value="1"/>
</dbReference>
<dbReference type="InterPro" id="IPR052583">
    <property type="entry name" value="ATP-helicase/E3_Ub-Ligase"/>
</dbReference>
<name>A0AAJ5YSF6_9BASI</name>
<dbReference type="InterPro" id="IPR013083">
    <property type="entry name" value="Znf_RING/FYVE/PHD"/>
</dbReference>
<dbReference type="CDD" id="cd16449">
    <property type="entry name" value="RING-HC"/>
    <property type="match status" value="1"/>
</dbReference>
<sequence>MAPSTLVNASHAALVDVVINDQVWVTLPLARTCNMMWMSPLLQLEKEDCVLLSAQVKSRQDTLLLTLDAYIKPTALLKIHTLANTQLFFRMITELHAWYNNAPSDTIAARESDADLVYSSLSASEGKIKRDNSGSNQPEGLLAHLLPFQRQSLAFLLDREALQNNTKSLGPWWIAIENTSLYFHMLTGELTEDVHRAQNQVRSAMLAEEMGLGKTVEILALLLKHPAAHRNNMASYFDTENDVEVQPVGTTLVVAPETLRGQWLEEVHMHTPSLRSYSFQGHKQAAIDLKRSEYTSWVEWAKHLDVIVVSFETLTKELAVSTKAPVRNLRHPAQYERPRSPLVQLAFWRIVMDEVQLVGGNAAKTIAMVRRESSIAVSGTPVRRLDDLRTCLWFMGLIPSAAPTKLWQHILSPRMAPYLAALISRVGIRHTKAQVAHEMVFPPQQRKLVPVEFTYAESAFYRDVYREALDALDITEDGAPRSGNWQLDTSVLRGQLLRLRQACTHPHIAWRTGNTLESGGHVQGLTNLRSIDHVLTMMLDGARSELLTLRHNLILKRVFRASVLLFAPHDQLKATQNQVKKHPEDLALLQSLQAQNRLTLAQSQLENLLPEAHENLAQIEQNLEGARKQGPLYRFTEAELSAEADFEASHKLQSIPWSAMPDAPHDKLQARQQHLTALRNRSRHWLQVLHRIHQFMGHGFFQMGEAIESSADEDTHSEKLDSQETKQEPDTTKDSQSKMREELRSKEEAAYAAAESTRRRLLSDAREAVEQCVEAMRRQRLVRREELIPKLNASSFVGRTLLDEVQLRLTTLSTHAELLLDWRNQVYERLSKPVNREVDKERENDDVYAENLDAQIEAETLLEMYRPLLAQREEILTGRIALGATARPQLYVEMDRNLRAVKTRLIHEVHQAPASEDAQDHEQQREAQKLQLAHFHRLEMARKRVSLNGATPLSELVVRLREIRDNTTRNEEIQLLSSALSRLNDLLRTQTGLNDRLRKEQTAMQACFNARSLYFKQMQELSDQVQDPDISTGAISTLLAALAQERSWRHRIASLEGRVRYLRHLEQLQAGGTDDEARRCFICTNLIETGILTNACGHLSCQTCFYAWMKEGRRTCPMCKTRLALNDVHRVVYRAGNEIQGGSNPHSGPTTSSYNTLNESERNAIQHTQSQGRYGSKLDLLTKHLLYLRRTSGEKSLVFSSFSRGLDLVAESLRANGLAYARLEGSGSKKVGSTVERFQNSSEISVLLLHSEVQSAGLNLLAATHLFLLEPLMNHALELQAIGRVHRIGQTRATNVYCYMVNDTVEQRIVSLAASRQQCLYVARDDAANTADAMDSAALQAQHLQNADTVSREARRGDLMGATDDLLACLFQEHIPTSVEVQPAALEFNHNYGLDQMRAKRLEALQNRGT</sequence>
<dbReference type="GO" id="GO:0008270">
    <property type="term" value="F:zinc ion binding"/>
    <property type="evidence" value="ECO:0007669"/>
    <property type="project" value="UniProtKB-KW"/>
</dbReference>
<feature type="compositionally biased region" description="Basic and acidic residues" evidence="6">
    <location>
        <begin position="713"/>
        <end position="749"/>
    </location>
</feature>
<evidence type="ECO:0000256" key="4">
    <source>
        <dbReference type="PROSITE-ProRule" id="PRU00175"/>
    </source>
</evidence>
<dbReference type="InterPro" id="IPR059033">
    <property type="entry name" value="C144_05_dom"/>
</dbReference>
<feature type="domain" description="Helicase C-terminal" evidence="8">
    <location>
        <begin position="1180"/>
        <end position="1328"/>
    </location>
</feature>
<evidence type="ECO:0000256" key="2">
    <source>
        <dbReference type="ARBA" id="ARBA00022801"/>
    </source>
</evidence>
<dbReference type="Gene3D" id="3.40.50.300">
    <property type="entry name" value="P-loop containing nucleotide triphosphate hydrolases"/>
    <property type="match status" value="1"/>
</dbReference>
<dbReference type="InterPro" id="IPR001841">
    <property type="entry name" value="Znf_RING"/>
</dbReference>
<evidence type="ECO:0000256" key="3">
    <source>
        <dbReference type="ARBA" id="ARBA00022840"/>
    </source>
</evidence>
<dbReference type="GO" id="GO:0016787">
    <property type="term" value="F:hydrolase activity"/>
    <property type="evidence" value="ECO:0007669"/>
    <property type="project" value="UniProtKB-KW"/>
</dbReference>
<evidence type="ECO:0000259" key="8">
    <source>
        <dbReference type="PROSITE" id="PS51194"/>
    </source>
</evidence>
<dbReference type="Proteomes" id="UP001219567">
    <property type="component" value="Chromosome 1"/>
</dbReference>
<organism evidence="9 10">
    <name type="scientific">Malassezia yamatoensis</name>
    <dbReference type="NCBI Taxonomy" id="253288"/>
    <lineage>
        <taxon>Eukaryota</taxon>
        <taxon>Fungi</taxon>
        <taxon>Dikarya</taxon>
        <taxon>Basidiomycota</taxon>
        <taxon>Ustilaginomycotina</taxon>
        <taxon>Malasseziomycetes</taxon>
        <taxon>Malasseziales</taxon>
        <taxon>Malasseziaceae</taxon>
        <taxon>Malassezia</taxon>
    </lineage>
</organism>
<keyword evidence="4" id="KW-0479">Metal-binding</keyword>
<reference evidence="9 10" key="1">
    <citation type="submission" date="2023-03" db="EMBL/GenBank/DDBJ databases">
        <title>Mating type loci evolution in Malassezia.</title>
        <authorList>
            <person name="Coelho M.A."/>
        </authorList>
    </citation>
    <scope>NUCLEOTIDE SEQUENCE [LARGE SCALE GENOMIC DNA]</scope>
    <source>
        <strain evidence="9 10">CBS 9725</strain>
    </source>
</reference>
<feature type="region of interest" description="Disordered" evidence="6">
    <location>
        <begin position="710"/>
        <end position="750"/>
    </location>
</feature>
<dbReference type="InterPro" id="IPR038718">
    <property type="entry name" value="SNF2-like_sf"/>
</dbReference>
<dbReference type="EMBL" id="CP119943">
    <property type="protein sequence ID" value="WFC97941.1"/>
    <property type="molecule type" value="Genomic_DNA"/>
</dbReference>
<dbReference type="SMART" id="SM00490">
    <property type="entry name" value="HELICc"/>
    <property type="match status" value="1"/>
</dbReference>
<dbReference type="GO" id="GO:0000209">
    <property type="term" value="P:protein polyubiquitination"/>
    <property type="evidence" value="ECO:0007669"/>
    <property type="project" value="TreeGrafter"/>
</dbReference>
<proteinExistence type="predicted"/>
<keyword evidence="5" id="KW-0175">Coiled coil</keyword>
<dbReference type="Pfam" id="PF26021">
    <property type="entry name" value="Ferritin_C144_05"/>
    <property type="match status" value="1"/>
</dbReference>
<keyword evidence="9" id="KW-0808">Transferase</keyword>
<keyword evidence="1" id="KW-0547">Nucleotide-binding</keyword>
<keyword evidence="4" id="KW-0863">Zinc-finger</keyword>
<feature type="coiled-coil region" evidence="5">
    <location>
        <begin position="602"/>
        <end position="629"/>
    </location>
</feature>
<evidence type="ECO:0000256" key="6">
    <source>
        <dbReference type="SAM" id="MobiDB-lite"/>
    </source>
</evidence>
<dbReference type="InterPro" id="IPR000330">
    <property type="entry name" value="SNF2_N"/>
</dbReference>
<dbReference type="InterPro" id="IPR014001">
    <property type="entry name" value="Helicase_ATP-bd"/>
</dbReference>
<dbReference type="SMART" id="SM00184">
    <property type="entry name" value="RING"/>
    <property type="match status" value="1"/>
</dbReference>
<dbReference type="CDD" id="cd18793">
    <property type="entry name" value="SF2_C_SNF"/>
    <property type="match status" value="1"/>
</dbReference>
<dbReference type="PANTHER" id="PTHR45865">
    <property type="entry name" value="E3 UBIQUITIN-PROTEIN LIGASE SHPRH FAMILY MEMBER"/>
    <property type="match status" value="1"/>
</dbReference>
<evidence type="ECO:0000313" key="10">
    <source>
        <dbReference type="Proteomes" id="UP001219567"/>
    </source>
</evidence>
<keyword evidence="9" id="KW-0012">Acyltransferase</keyword>
<dbReference type="GO" id="GO:0005634">
    <property type="term" value="C:nucleus"/>
    <property type="evidence" value="ECO:0007669"/>
    <property type="project" value="TreeGrafter"/>
</dbReference>
<evidence type="ECO:0000256" key="5">
    <source>
        <dbReference type="SAM" id="Coils"/>
    </source>
</evidence>
<feature type="domain" description="RING-type" evidence="7">
    <location>
        <begin position="1080"/>
        <end position="1120"/>
    </location>
</feature>
<dbReference type="InterPro" id="IPR027417">
    <property type="entry name" value="P-loop_NTPase"/>
</dbReference>
<dbReference type="InterPro" id="IPR049730">
    <property type="entry name" value="SNF2/RAD54-like_C"/>
</dbReference>
<keyword evidence="3" id="KW-0067">ATP-binding</keyword>
<dbReference type="Gene3D" id="3.30.40.10">
    <property type="entry name" value="Zinc/RING finger domain, C3HC4 (zinc finger)"/>
    <property type="match status" value="1"/>
</dbReference>
<dbReference type="EC" id="2.3.2.27" evidence="9"/>
<evidence type="ECO:0000256" key="1">
    <source>
        <dbReference type="ARBA" id="ARBA00022741"/>
    </source>
</evidence>
<keyword evidence="10" id="KW-1185">Reference proteome</keyword>
<gene>
    <name evidence="9" type="ORF">MYAM1_000661</name>
</gene>
<dbReference type="PROSITE" id="PS51194">
    <property type="entry name" value="HELICASE_CTER"/>
    <property type="match status" value="1"/>
</dbReference>
<dbReference type="InterPro" id="IPR001650">
    <property type="entry name" value="Helicase_C-like"/>
</dbReference>